<dbReference type="GO" id="GO:0005634">
    <property type="term" value="C:nucleus"/>
    <property type="evidence" value="ECO:0007669"/>
    <property type="project" value="UniProtKB-SubCell"/>
</dbReference>
<comment type="subcellular location">
    <subcellularLocation>
        <location evidence="1 3">Nucleus</location>
    </subcellularLocation>
</comment>
<reference evidence="6" key="2">
    <citation type="journal article" date="2023" name="Science">
        <title>Genomic signatures of disease resistance in endangered staghorn corals.</title>
        <authorList>
            <person name="Vollmer S.V."/>
            <person name="Selwyn J.D."/>
            <person name="Despard B.A."/>
            <person name="Roesel C.L."/>
        </authorList>
    </citation>
    <scope>NUCLEOTIDE SEQUENCE</scope>
    <source>
        <strain evidence="6">K2</strain>
    </source>
</reference>
<dbReference type="EMBL" id="JARQWQ010000009">
    <property type="protein sequence ID" value="KAK2569593.1"/>
    <property type="molecule type" value="Genomic_DNA"/>
</dbReference>
<dbReference type="InterPro" id="IPR003618">
    <property type="entry name" value="TFIIS_cen_dom"/>
</dbReference>
<keyword evidence="6" id="KW-0251">Elongation factor</keyword>
<accession>A0AAD9QY06</accession>
<dbReference type="Gene3D" id="1.20.930.10">
    <property type="entry name" value="Conserved domain common to transcription factors TFIIS, elongin A, CRSP70"/>
    <property type="match status" value="1"/>
</dbReference>
<dbReference type="InterPro" id="IPR036575">
    <property type="entry name" value="TFIIS_cen_dom_sf"/>
</dbReference>
<feature type="domain" description="TFIIS central" evidence="5">
    <location>
        <begin position="133"/>
        <end position="194"/>
    </location>
</feature>
<evidence type="ECO:0000259" key="4">
    <source>
        <dbReference type="PROSITE" id="PS51319"/>
    </source>
</evidence>
<dbReference type="PROSITE" id="PS51319">
    <property type="entry name" value="TFIIS_N"/>
    <property type="match status" value="1"/>
</dbReference>
<evidence type="ECO:0000313" key="6">
    <source>
        <dbReference type="EMBL" id="KAK2569593.1"/>
    </source>
</evidence>
<dbReference type="InterPro" id="IPR017923">
    <property type="entry name" value="TFIIS_N"/>
</dbReference>
<evidence type="ECO:0000313" key="7">
    <source>
        <dbReference type="Proteomes" id="UP001249851"/>
    </source>
</evidence>
<reference evidence="6" key="1">
    <citation type="journal article" date="2023" name="G3 (Bethesda)">
        <title>Whole genome assembly and annotation of the endangered Caribbean coral Acropora cervicornis.</title>
        <authorList>
            <person name="Selwyn J.D."/>
            <person name="Vollmer S.V."/>
        </authorList>
    </citation>
    <scope>NUCLEOTIDE SEQUENCE</scope>
    <source>
        <strain evidence="6">K2</strain>
    </source>
</reference>
<dbReference type="SUPFAM" id="SSF47676">
    <property type="entry name" value="Conserved domain common to transcription factors TFIIS, elongin A, CRSP70"/>
    <property type="match status" value="1"/>
</dbReference>
<dbReference type="InterPro" id="IPR003617">
    <property type="entry name" value="TFIIS/CRSP70_N_sub"/>
</dbReference>
<protein>
    <submittedName>
        <fullName evidence="6">Transcription elongation factor A N-terminal and central domain-containing protein 2</fullName>
    </submittedName>
</protein>
<name>A0AAD9QY06_ACRCE</name>
<dbReference type="SMART" id="SM00509">
    <property type="entry name" value="TFS2N"/>
    <property type="match status" value="1"/>
</dbReference>
<dbReference type="Pfam" id="PF08711">
    <property type="entry name" value="Med26"/>
    <property type="match status" value="1"/>
</dbReference>
<evidence type="ECO:0000256" key="3">
    <source>
        <dbReference type="PROSITE-ProRule" id="PRU00649"/>
    </source>
</evidence>
<keyword evidence="6" id="KW-0648">Protein biosynthesis</keyword>
<comment type="caution">
    <text evidence="6">The sequence shown here is derived from an EMBL/GenBank/DDBJ whole genome shotgun (WGS) entry which is preliminary data.</text>
</comment>
<dbReference type="InterPro" id="IPR035441">
    <property type="entry name" value="TFIIS/LEDGF_dom_sf"/>
</dbReference>
<proteinExistence type="predicted"/>
<evidence type="ECO:0000256" key="2">
    <source>
        <dbReference type="ARBA" id="ARBA00023242"/>
    </source>
</evidence>
<dbReference type="PROSITE" id="PS51321">
    <property type="entry name" value="TFIIS_CENTRAL"/>
    <property type="match status" value="1"/>
</dbReference>
<dbReference type="SUPFAM" id="SSF46942">
    <property type="entry name" value="Elongation factor TFIIS domain 2"/>
    <property type="match status" value="1"/>
</dbReference>
<sequence length="194" mass="22470">MDKFVIRSKLPARGERKTVVKENKKKQATIESLASVVVVEEIQRLKCELENDHSPPETIISSLKLLGAKNLSKDVLLTTKIGHTVNRLRRHGSNEMIREQAKLVFRRWRGFIRDSGKEKPLIEVHCDKKTEVLRGKARQFLADALHVTLQTSGGLPELIERTMFQRHGWLISNDYKRRMRSLVFTLKHKDAIRK</sequence>
<organism evidence="6 7">
    <name type="scientific">Acropora cervicornis</name>
    <name type="common">Staghorn coral</name>
    <dbReference type="NCBI Taxonomy" id="6130"/>
    <lineage>
        <taxon>Eukaryota</taxon>
        <taxon>Metazoa</taxon>
        <taxon>Cnidaria</taxon>
        <taxon>Anthozoa</taxon>
        <taxon>Hexacorallia</taxon>
        <taxon>Scleractinia</taxon>
        <taxon>Astrocoeniina</taxon>
        <taxon>Acroporidae</taxon>
        <taxon>Acropora</taxon>
    </lineage>
</organism>
<dbReference type="Proteomes" id="UP001249851">
    <property type="component" value="Unassembled WGS sequence"/>
</dbReference>
<evidence type="ECO:0000256" key="1">
    <source>
        <dbReference type="ARBA" id="ARBA00004123"/>
    </source>
</evidence>
<dbReference type="GO" id="GO:0006351">
    <property type="term" value="P:DNA-templated transcription"/>
    <property type="evidence" value="ECO:0007669"/>
    <property type="project" value="InterPro"/>
</dbReference>
<keyword evidence="2 3" id="KW-0539">Nucleus</keyword>
<evidence type="ECO:0000259" key="5">
    <source>
        <dbReference type="PROSITE" id="PS51321"/>
    </source>
</evidence>
<feature type="domain" description="TFIIS N-terminal" evidence="4">
    <location>
        <begin position="40"/>
        <end position="115"/>
    </location>
</feature>
<keyword evidence="7" id="KW-1185">Reference proteome</keyword>
<gene>
    <name evidence="6" type="ORF">P5673_005420</name>
</gene>
<dbReference type="AlphaFoldDB" id="A0AAD9QY06"/>
<feature type="non-terminal residue" evidence="6">
    <location>
        <position position="194"/>
    </location>
</feature>
<dbReference type="GO" id="GO:0003746">
    <property type="term" value="F:translation elongation factor activity"/>
    <property type="evidence" value="ECO:0007669"/>
    <property type="project" value="UniProtKB-KW"/>
</dbReference>